<dbReference type="Gene3D" id="1.10.8.430">
    <property type="entry name" value="Helical domain of apoptotic protease-activating factors"/>
    <property type="match status" value="1"/>
</dbReference>
<evidence type="ECO:0000256" key="4">
    <source>
        <dbReference type="ARBA" id="ARBA00022741"/>
    </source>
</evidence>
<dbReference type="Proteomes" id="UP000636709">
    <property type="component" value="Unassembled WGS sequence"/>
</dbReference>
<dbReference type="Pfam" id="PF23598">
    <property type="entry name" value="LRR_14"/>
    <property type="match status" value="1"/>
</dbReference>
<dbReference type="Pfam" id="PF18052">
    <property type="entry name" value="Rx_N"/>
    <property type="match status" value="1"/>
</dbReference>
<dbReference type="AlphaFoldDB" id="A0A835BJU6"/>
<evidence type="ECO:0000256" key="1">
    <source>
        <dbReference type="ARBA" id="ARBA00008894"/>
    </source>
</evidence>
<dbReference type="InterPro" id="IPR038005">
    <property type="entry name" value="RX-like_CC"/>
</dbReference>
<keyword evidence="5" id="KW-0611">Plant defense</keyword>
<dbReference type="InterPro" id="IPR036388">
    <property type="entry name" value="WH-like_DNA-bd_sf"/>
</dbReference>
<dbReference type="Gene3D" id="3.40.50.300">
    <property type="entry name" value="P-loop containing nucleotide triphosphate hydrolases"/>
    <property type="match status" value="2"/>
</dbReference>
<dbReference type="EMBL" id="JACEFO010001971">
    <property type="protein sequence ID" value="KAF8690949.1"/>
    <property type="molecule type" value="Genomic_DNA"/>
</dbReference>
<keyword evidence="3" id="KW-0677">Repeat</keyword>
<feature type="domain" description="Disease resistance R13L4/SHOC-2-like LRR" evidence="10">
    <location>
        <begin position="759"/>
        <end position="1126"/>
    </location>
</feature>
<dbReference type="InterPro" id="IPR027417">
    <property type="entry name" value="P-loop_NTPase"/>
</dbReference>
<evidence type="ECO:0000256" key="5">
    <source>
        <dbReference type="ARBA" id="ARBA00022821"/>
    </source>
</evidence>
<keyword evidence="6" id="KW-0175">Coiled coil</keyword>
<dbReference type="PANTHER" id="PTHR23155">
    <property type="entry name" value="DISEASE RESISTANCE PROTEIN RP"/>
    <property type="match status" value="1"/>
</dbReference>
<proteinExistence type="inferred from homology"/>
<evidence type="ECO:0000259" key="10">
    <source>
        <dbReference type="Pfam" id="PF23598"/>
    </source>
</evidence>
<keyword evidence="4" id="KW-0547">Nucleotide-binding</keyword>
<dbReference type="OrthoDB" id="675227at2759"/>
<accession>A0A835BJU6</accession>
<feature type="domain" description="Disease resistance protein winged helix" evidence="9">
    <location>
        <begin position="636"/>
        <end position="708"/>
    </location>
</feature>
<evidence type="ECO:0000313" key="12">
    <source>
        <dbReference type="Proteomes" id="UP000636709"/>
    </source>
</evidence>
<evidence type="ECO:0000256" key="2">
    <source>
        <dbReference type="ARBA" id="ARBA00022614"/>
    </source>
</evidence>
<dbReference type="GO" id="GO:0002758">
    <property type="term" value="P:innate immune response-activating signaling pathway"/>
    <property type="evidence" value="ECO:0007669"/>
    <property type="project" value="UniProtKB-ARBA"/>
</dbReference>
<dbReference type="InterPro" id="IPR032675">
    <property type="entry name" value="LRR_dom_sf"/>
</dbReference>
<evidence type="ECO:0000259" key="7">
    <source>
        <dbReference type="Pfam" id="PF00931"/>
    </source>
</evidence>
<dbReference type="Gene3D" id="1.10.10.10">
    <property type="entry name" value="Winged helix-like DNA-binding domain superfamily/Winged helix DNA-binding domain"/>
    <property type="match status" value="1"/>
</dbReference>
<comment type="similarity">
    <text evidence="1">Belongs to the disease resistance NB-LRR family.</text>
</comment>
<protein>
    <submittedName>
        <fullName evidence="11">Uncharacterized protein</fullName>
    </submittedName>
</protein>
<dbReference type="SUPFAM" id="SSF52058">
    <property type="entry name" value="L domain-like"/>
    <property type="match status" value="1"/>
</dbReference>
<dbReference type="InterPro" id="IPR055414">
    <property type="entry name" value="LRR_R13L4/SHOC2-like"/>
</dbReference>
<keyword evidence="2" id="KW-0433">Leucine-rich repeat</keyword>
<dbReference type="PANTHER" id="PTHR23155:SF1114">
    <property type="entry name" value="OS02G0475500 PROTEIN"/>
    <property type="match status" value="1"/>
</dbReference>
<keyword evidence="12" id="KW-1185">Reference proteome</keyword>
<dbReference type="InterPro" id="IPR042197">
    <property type="entry name" value="Apaf_helical"/>
</dbReference>
<dbReference type="InterPro" id="IPR002182">
    <property type="entry name" value="NB-ARC"/>
</dbReference>
<dbReference type="GO" id="GO:0042742">
    <property type="term" value="P:defense response to bacterium"/>
    <property type="evidence" value="ECO:0007669"/>
    <property type="project" value="UniProtKB-ARBA"/>
</dbReference>
<dbReference type="CDD" id="cd14798">
    <property type="entry name" value="RX-CC_like"/>
    <property type="match status" value="1"/>
</dbReference>
<evidence type="ECO:0000313" key="11">
    <source>
        <dbReference type="EMBL" id="KAF8690949.1"/>
    </source>
</evidence>
<dbReference type="Pfam" id="PF00931">
    <property type="entry name" value="NB-ARC"/>
    <property type="match status" value="2"/>
</dbReference>
<evidence type="ECO:0000256" key="6">
    <source>
        <dbReference type="ARBA" id="ARBA00023054"/>
    </source>
</evidence>
<feature type="domain" description="Disease resistance N-terminal" evidence="8">
    <location>
        <begin position="13"/>
        <end position="95"/>
    </location>
</feature>
<evidence type="ECO:0000259" key="8">
    <source>
        <dbReference type="Pfam" id="PF18052"/>
    </source>
</evidence>
<dbReference type="InterPro" id="IPR058922">
    <property type="entry name" value="WHD_DRP"/>
</dbReference>
<comment type="caution">
    <text evidence="11">The sequence shown here is derived from an EMBL/GenBank/DDBJ whole genome shotgun (WGS) entry which is preliminary data.</text>
</comment>
<feature type="domain" description="NB-ARC" evidence="7">
    <location>
        <begin position="161"/>
        <end position="322"/>
    </location>
</feature>
<dbReference type="InterPro" id="IPR044974">
    <property type="entry name" value="Disease_R_plants"/>
</dbReference>
<dbReference type="GO" id="GO:0043531">
    <property type="term" value="F:ADP binding"/>
    <property type="evidence" value="ECO:0007669"/>
    <property type="project" value="InterPro"/>
</dbReference>
<dbReference type="GO" id="GO:0009626">
    <property type="term" value="P:plant-type hypersensitive response"/>
    <property type="evidence" value="ECO:0007669"/>
    <property type="project" value="UniProtKB-ARBA"/>
</dbReference>
<dbReference type="SUPFAM" id="SSF52540">
    <property type="entry name" value="P-loop containing nucleoside triphosphate hydrolases"/>
    <property type="match status" value="2"/>
</dbReference>
<sequence length="1131" mass="127956">MEATGLSVGKSVLNGALGYAKSAITQEVALQLGVHRDQAFIRDELEMMLAFLMAAHEERDEHKVVKTWVKQVRDVAYDVEDCLQDFAVRLERPSRWCFLRTLLDRSRVATRMKELRAKVEDVSQSPKPAIGAGPSIIYGATKFGIDEARRQKDKAKVDLSQLIDEGNTDLRVIAVWGANDSLGQTVIIKGEYDNLKRSKKFKLYAWIRILHPFNPLDFLQCIMRQFYQTCFEEPVKTQEQTNIGAQILKKMGAMKQEELVDAFIRHVNENRYLIVLNDVSTIEDWDAIKEYFPNNNKGSRIIVSTQHGEVASLCAGSESVVSEIWTMMEPESTSSETILGTKNYMMVTDENQSAGSNENMVRKGLTRIGTIGGALEESQLVGREKEKNDLMNLILKQDNQQSIVVTLWGMGGLGKTTLIKDVYQSQELSGLFEKRSCVTIVRPFVLEDVLKSLAMQLDTNSKKVEELGKILERKRCLIVLDDLSSVTEWDMIIQSLPKMESASRIVITTREENIAKHCSSEKGSIYKLEVLANRDALDLFTKKVFKEAINLDEQPAMMEEAQRILKKCNGLPLAIVTIGGFLAKQPKTPMEWKKLNDHISAEFEMNPELGIIRTILMKSYDGLPYHLKSCFLYMSIFPEDYSISRTRIVHRWNAEGYSSEVRGKSTMEVADSYYIELLDRSMILPFHYLFGSRKGFSSCKLHDLMREISISKAMEENLVFRMEEGGSMNTQGTIRHLAISSNWKGDQSEFESTVDLSRIRSLTVFGKWKSFYISDKMTLLRVLDLGSTSGLVDHHLEPIGKLVHLKYLSLRGCEDIFHLPDSFGNLKQLQTLDIVRTKIAKMPQTIINLTKLQYIQTDNDINRRDVWTSFCCVVLPFMARLVYPGSVVFPRGLSKLKALHTLECVDITRGEAILQDIKRLTRLHKLAVAGVHKKNCQEFCSTLSHLTCLKSLFVGSQGEAGLHGCLDGLSSPPKTLRSLKLWGALDKLPEWIAGLHNLVKMGLWYTELTEVEGTIQVLGKLPNLSVLHLWNKTFKTAEPCCFATRREALFPSLTLLVLEYEPGIGSVEFEEGTAPKLELLFFRHSTSFSGLSSLPSLKEVRVHEALHNDDMKDTRAQLAMNPNKPVLKFIA</sequence>
<dbReference type="PRINTS" id="PR00364">
    <property type="entry name" value="DISEASERSIST"/>
</dbReference>
<dbReference type="FunFam" id="1.10.10.10:FF:000322">
    <property type="entry name" value="Probable disease resistance protein At1g63360"/>
    <property type="match status" value="1"/>
</dbReference>
<dbReference type="Pfam" id="PF23559">
    <property type="entry name" value="WHD_DRP"/>
    <property type="match status" value="1"/>
</dbReference>
<dbReference type="Gene3D" id="1.20.5.4130">
    <property type="match status" value="1"/>
</dbReference>
<dbReference type="Gene3D" id="3.80.10.10">
    <property type="entry name" value="Ribonuclease Inhibitor"/>
    <property type="match status" value="1"/>
</dbReference>
<dbReference type="InterPro" id="IPR041118">
    <property type="entry name" value="Rx_N"/>
</dbReference>
<evidence type="ECO:0000259" key="9">
    <source>
        <dbReference type="Pfam" id="PF23559"/>
    </source>
</evidence>
<organism evidence="11 12">
    <name type="scientific">Digitaria exilis</name>
    <dbReference type="NCBI Taxonomy" id="1010633"/>
    <lineage>
        <taxon>Eukaryota</taxon>
        <taxon>Viridiplantae</taxon>
        <taxon>Streptophyta</taxon>
        <taxon>Embryophyta</taxon>
        <taxon>Tracheophyta</taxon>
        <taxon>Spermatophyta</taxon>
        <taxon>Magnoliopsida</taxon>
        <taxon>Liliopsida</taxon>
        <taxon>Poales</taxon>
        <taxon>Poaceae</taxon>
        <taxon>PACMAD clade</taxon>
        <taxon>Panicoideae</taxon>
        <taxon>Panicodae</taxon>
        <taxon>Paniceae</taxon>
        <taxon>Anthephorinae</taxon>
        <taxon>Digitaria</taxon>
    </lineage>
</organism>
<name>A0A835BJU6_9POAL</name>
<feature type="domain" description="NB-ARC" evidence="7">
    <location>
        <begin position="384"/>
        <end position="547"/>
    </location>
</feature>
<evidence type="ECO:0000256" key="3">
    <source>
        <dbReference type="ARBA" id="ARBA00022737"/>
    </source>
</evidence>
<gene>
    <name evidence="11" type="ORF">HU200_040743</name>
</gene>
<reference evidence="11" key="1">
    <citation type="submission" date="2020-07" db="EMBL/GenBank/DDBJ databases">
        <title>Genome sequence and genetic diversity analysis of an under-domesticated orphan crop, white fonio (Digitaria exilis).</title>
        <authorList>
            <person name="Bennetzen J.L."/>
            <person name="Chen S."/>
            <person name="Ma X."/>
            <person name="Wang X."/>
            <person name="Yssel A.E.J."/>
            <person name="Chaluvadi S.R."/>
            <person name="Johnson M."/>
            <person name="Gangashetty P."/>
            <person name="Hamidou F."/>
            <person name="Sanogo M.D."/>
            <person name="Zwaenepoel A."/>
            <person name="Wallace J."/>
            <person name="Van De Peer Y."/>
            <person name="Van Deynze A."/>
        </authorList>
    </citation>
    <scope>NUCLEOTIDE SEQUENCE</scope>
    <source>
        <tissue evidence="11">Leaves</tissue>
    </source>
</reference>